<protein>
    <recommendedName>
        <fullName evidence="4">Type II toxin-antitoxin system mRNA interferase toxin, RelE/StbE family</fullName>
    </recommendedName>
</protein>
<evidence type="ECO:0000313" key="3">
    <source>
        <dbReference type="Proteomes" id="UP000178893"/>
    </source>
</evidence>
<dbReference type="Gene3D" id="3.30.2310.20">
    <property type="entry name" value="RelE-like"/>
    <property type="match status" value="1"/>
</dbReference>
<name>A0A1G2DX76_9BACT</name>
<evidence type="ECO:0000256" key="1">
    <source>
        <dbReference type="ARBA" id="ARBA00022649"/>
    </source>
</evidence>
<accession>A0A1G2DX76</accession>
<evidence type="ECO:0000313" key="2">
    <source>
        <dbReference type="EMBL" id="OGZ17600.1"/>
    </source>
</evidence>
<dbReference type="SUPFAM" id="SSF143011">
    <property type="entry name" value="RelE-like"/>
    <property type="match status" value="1"/>
</dbReference>
<proteinExistence type="predicted"/>
<evidence type="ECO:0008006" key="4">
    <source>
        <dbReference type="Google" id="ProtNLM"/>
    </source>
</evidence>
<dbReference type="InterPro" id="IPR035093">
    <property type="entry name" value="RelE/ParE_toxin_dom_sf"/>
</dbReference>
<dbReference type="AlphaFoldDB" id="A0A1G2DX76"/>
<comment type="caution">
    <text evidence="2">The sequence shown here is derived from an EMBL/GenBank/DDBJ whole genome shotgun (WGS) entry which is preliminary data.</text>
</comment>
<dbReference type="InterPro" id="IPR007712">
    <property type="entry name" value="RelE/ParE_toxin"/>
</dbReference>
<dbReference type="NCBIfam" id="TIGR02385">
    <property type="entry name" value="RelE_StbE"/>
    <property type="match status" value="1"/>
</dbReference>
<reference evidence="2 3" key="1">
    <citation type="journal article" date="2016" name="Nat. Commun.">
        <title>Thousands of microbial genomes shed light on interconnected biogeochemical processes in an aquifer system.</title>
        <authorList>
            <person name="Anantharaman K."/>
            <person name="Brown C.T."/>
            <person name="Hug L.A."/>
            <person name="Sharon I."/>
            <person name="Castelle C.J."/>
            <person name="Probst A.J."/>
            <person name="Thomas B.C."/>
            <person name="Singh A."/>
            <person name="Wilkins M.J."/>
            <person name="Karaoz U."/>
            <person name="Brodie E.L."/>
            <person name="Williams K.H."/>
            <person name="Hubbard S.S."/>
            <person name="Banfield J.F."/>
        </authorList>
    </citation>
    <scope>NUCLEOTIDE SEQUENCE [LARGE SCALE GENOMIC DNA]</scope>
</reference>
<organism evidence="2 3">
    <name type="scientific">Candidatus Nealsonbacteria bacterium RBG_13_37_56</name>
    <dbReference type="NCBI Taxonomy" id="1801661"/>
    <lineage>
        <taxon>Bacteria</taxon>
        <taxon>Candidatus Nealsoniibacteriota</taxon>
    </lineage>
</organism>
<gene>
    <name evidence="2" type="ORF">A2V72_02365</name>
</gene>
<sequence>MEIFYSSKFSRDYKKLPLDVKKIAENKEFIFRKNPFDPRLKTHKLKGGLSGFFSFSINQKYRIIFEIVDNNKIWFHSVGDHTIYKLWD</sequence>
<dbReference type="Proteomes" id="UP000178893">
    <property type="component" value="Unassembled WGS sequence"/>
</dbReference>
<dbReference type="EMBL" id="MHLW01000031">
    <property type="protein sequence ID" value="OGZ17600.1"/>
    <property type="molecule type" value="Genomic_DNA"/>
</dbReference>
<dbReference type="InterPro" id="IPR004386">
    <property type="entry name" value="Toxin_YafQ-like"/>
</dbReference>
<keyword evidence="1" id="KW-1277">Toxin-antitoxin system</keyword>
<dbReference type="Pfam" id="PF15738">
    <property type="entry name" value="YafQ_toxin"/>
    <property type="match status" value="1"/>
</dbReference>